<sequence>MLSQKLTQDACLSCGACCTFYRVSFYWAEAEHLPAHMVEPLTPVYSCMAGTNQATPRCIALQGQIGQQVSCSVYAHRSSTCKEVQAGDSQCLKARRAAGLIPMIDVAAHHSANDQDYDQVS</sequence>
<protein>
    <submittedName>
        <fullName evidence="1">YkgJ family cysteine cluster protein</fullName>
    </submittedName>
</protein>
<dbReference type="Pfam" id="PF03692">
    <property type="entry name" value="CxxCxxCC"/>
    <property type="match status" value="1"/>
</dbReference>
<accession>A0A6G8S0S8</accession>
<dbReference type="KEGG" id="alj:G8D99_00825"/>
<dbReference type="RefSeq" id="WP_166321738.1">
    <property type="nucleotide sequence ID" value="NZ_CP049916.1"/>
</dbReference>
<evidence type="ECO:0000313" key="1">
    <source>
        <dbReference type="EMBL" id="QIO07715.1"/>
    </source>
</evidence>
<reference evidence="1 2" key="1">
    <citation type="submission" date="2020-03" db="EMBL/GenBank/DDBJ databases">
        <authorList>
            <person name="Zhu W."/>
        </authorList>
    </citation>
    <scope>NUCLEOTIDE SEQUENCE [LARGE SCALE GENOMIC DNA]</scope>
    <source>
        <strain evidence="1 2">185</strain>
    </source>
</reference>
<dbReference type="InterPro" id="IPR005358">
    <property type="entry name" value="Puta_zinc/iron-chelating_dom"/>
</dbReference>
<name>A0A6G8S0S8_9GAMM</name>
<dbReference type="EMBL" id="CP049916">
    <property type="protein sequence ID" value="QIO07715.1"/>
    <property type="molecule type" value="Genomic_DNA"/>
</dbReference>
<dbReference type="Proteomes" id="UP000501939">
    <property type="component" value="Chromosome"/>
</dbReference>
<organism evidence="1 2">
    <name type="scientific">Acinetobacter lanii</name>
    <dbReference type="NCBI Taxonomy" id="2715163"/>
    <lineage>
        <taxon>Bacteria</taxon>
        <taxon>Pseudomonadati</taxon>
        <taxon>Pseudomonadota</taxon>
        <taxon>Gammaproteobacteria</taxon>
        <taxon>Moraxellales</taxon>
        <taxon>Moraxellaceae</taxon>
        <taxon>Acinetobacter</taxon>
    </lineage>
</organism>
<evidence type="ECO:0000313" key="2">
    <source>
        <dbReference type="Proteomes" id="UP000501939"/>
    </source>
</evidence>
<gene>
    <name evidence="1" type="ORF">G8D99_00825</name>
</gene>
<proteinExistence type="predicted"/>
<keyword evidence="2" id="KW-1185">Reference proteome</keyword>
<dbReference type="AlphaFoldDB" id="A0A6G8S0S8"/>